<dbReference type="Proteomes" id="UP000271098">
    <property type="component" value="Unassembled WGS sequence"/>
</dbReference>
<accession>A0A183EVR0</accession>
<dbReference type="EMBL" id="UYRT01103542">
    <property type="protein sequence ID" value="VDN43688.1"/>
    <property type="molecule type" value="Genomic_DNA"/>
</dbReference>
<feature type="compositionally biased region" description="Polar residues" evidence="1">
    <location>
        <begin position="76"/>
        <end position="102"/>
    </location>
</feature>
<protein>
    <submittedName>
        <fullName evidence="4">Vegetative cell wall protein gp1-like</fullName>
    </submittedName>
</protein>
<feature type="compositionally biased region" description="Low complexity" evidence="1">
    <location>
        <begin position="325"/>
        <end position="358"/>
    </location>
</feature>
<reference evidence="4" key="1">
    <citation type="submission" date="2016-06" db="UniProtKB">
        <authorList>
            <consortium name="WormBaseParasite"/>
        </authorList>
    </citation>
    <scope>IDENTIFICATION</scope>
</reference>
<sequence>MNVEHRAPPAQQQQHQNLQHGQVAPHQQESILPDAVLPDIGITSNTVSTAPEPVNTGSSLPEQARNSPEIDLSGTDFAQSTTDSAVPSNLPSTRTSSEQTPQVEMLPPVNIMNIPPPAQLSAPHSGSNSTAAPPPPSVTPAATAVPLSGIPPAAVPSPARIPPETDRPLYKNPVEPLPPSSNILPVATPPPLQIPPEATPSSAGILLETVPQSSAVSLETSSSLSEISSGSAPVPPPNFHPSSNPSSPGAPPETTDRSSAPAVQLEPESVSYSPPTHSPPSPHASATLSSQPSADATSPVPSAYSSPPSSVSAPSSAEPVPPPAVQVTAAPPQHTSAIPTVTPSPTAASLSPAPAVAPDTTNLAAQRQDTKQATNEAASIPLAHEVPPVASADERVPPPDPVPSAIESRSASQAAETQQRKVR</sequence>
<reference evidence="2 3" key="2">
    <citation type="submission" date="2018-11" db="EMBL/GenBank/DDBJ databases">
        <authorList>
            <consortium name="Pathogen Informatics"/>
        </authorList>
    </citation>
    <scope>NUCLEOTIDE SEQUENCE [LARGE SCALE GENOMIC DNA]</scope>
</reference>
<gene>
    <name evidence="2" type="ORF">GPUH_LOCUS25051</name>
</gene>
<name>A0A183EVR0_9BILA</name>
<feature type="compositionally biased region" description="Low complexity" evidence="1">
    <location>
        <begin position="11"/>
        <end position="22"/>
    </location>
</feature>
<feature type="compositionally biased region" description="Low complexity" evidence="1">
    <location>
        <begin position="283"/>
        <end position="318"/>
    </location>
</feature>
<feature type="compositionally biased region" description="Low complexity" evidence="1">
    <location>
        <begin position="213"/>
        <end position="232"/>
    </location>
</feature>
<evidence type="ECO:0000313" key="4">
    <source>
        <dbReference type="WBParaSite" id="GPUH_0002508101-mRNA-1"/>
    </source>
</evidence>
<feature type="compositionally biased region" description="Polar residues" evidence="1">
    <location>
        <begin position="407"/>
        <end position="417"/>
    </location>
</feature>
<feature type="compositionally biased region" description="Pro residues" evidence="1">
    <location>
        <begin position="187"/>
        <end position="198"/>
    </location>
</feature>
<feature type="compositionally biased region" description="Polar residues" evidence="1">
    <location>
        <begin position="42"/>
        <end position="66"/>
    </location>
</feature>
<dbReference type="AlphaFoldDB" id="A0A183EVR0"/>
<evidence type="ECO:0000256" key="1">
    <source>
        <dbReference type="SAM" id="MobiDB-lite"/>
    </source>
</evidence>
<feature type="compositionally biased region" description="Polar residues" evidence="1">
    <location>
        <begin position="359"/>
        <end position="377"/>
    </location>
</feature>
<keyword evidence="3" id="KW-1185">Reference proteome</keyword>
<feature type="region of interest" description="Disordered" evidence="1">
    <location>
        <begin position="1"/>
        <end position="423"/>
    </location>
</feature>
<evidence type="ECO:0000313" key="3">
    <source>
        <dbReference type="Proteomes" id="UP000271098"/>
    </source>
</evidence>
<organism evidence="4">
    <name type="scientific">Gongylonema pulchrum</name>
    <dbReference type="NCBI Taxonomy" id="637853"/>
    <lineage>
        <taxon>Eukaryota</taxon>
        <taxon>Metazoa</taxon>
        <taxon>Ecdysozoa</taxon>
        <taxon>Nematoda</taxon>
        <taxon>Chromadorea</taxon>
        <taxon>Rhabditida</taxon>
        <taxon>Spirurina</taxon>
        <taxon>Spiruromorpha</taxon>
        <taxon>Spiruroidea</taxon>
        <taxon>Gongylonematidae</taxon>
        <taxon>Gongylonema</taxon>
    </lineage>
</organism>
<evidence type="ECO:0000313" key="2">
    <source>
        <dbReference type="EMBL" id="VDN43688.1"/>
    </source>
</evidence>
<dbReference type="WBParaSite" id="GPUH_0002508101-mRNA-1">
    <property type="protein sequence ID" value="GPUH_0002508101-mRNA-1"/>
    <property type="gene ID" value="GPUH_0002508101"/>
</dbReference>
<proteinExistence type="predicted"/>